<evidence type="ECO:0000256" key="4">
    <source>
        <dbReference type="ARBA" id="ARBA00022840"/>
    </source>
</evidence>
<dbReference type="InterPro" id="IPR003439">
    <property type="entry name" value="ABC_transporter-like_ATP-bd"/>
</dbReference>
<keyword evidence="2 7" id="KW-0812">Transmembrane</keyword>
<comment type="caution">
    <text evidence="10">The sequence shown here is derived from an EMBL/GenBank/DDBJ whole genome shotgun (WGS) entry which is preliminary data.</text>
</comment>
<feature type="domain" description="ABC transmembrane type-1" evidence="9">
    <location>
        <begin position="28"/>
        <end position="305"/>
    </location>
</feature>
<dbReference type="NCBIfam" id="TIGR02857">
    <property type="entry name" value="CydD"/>
    <property type="match status" value="1"/>
</dbReference>
<dbReference type="GO" id="GO:0016887">
    <property type="term" value="F:ATP hydrolysis activity"/>
    <property type="evidence" value="ECO:0007669"/>
    <property type="project" value="InterPro"/>
</dbReference>
<dbReference type="InterPro" id="IPR027417">
    <property type="entry name" value="P-loop_NTPase"/>
</dbReference>
<dbReference type="GO" id="GO:0005886">
    <property type="term" value="C:plasma membrane"/>
    <property type="evidence" value="ECO:0007669"/>
    <property type="project" value="UniProtKB-SubCell"/>
</dbReference>
<dbReference type="CDD" id="cd18584">
    <property type="entry name" value="ABC_6TM_AarD_CydD"/>
    <property type="match status" value="1"/>
</dbReference>
<dbReference type="InterPro" id="IPR014216">
    <property type="entry name" value="ABC_transptr_CydD"/>
</dbReference>
<dbReference type="PROSITE" id="PS00211">
    <property type="entry name" value="ABC_TRANSPORTER_1"/>
    <property type="match status" value="1"/>
</dbReference>
<feature type="transmembrane region" description="Helical" evidence="7">
    <location>
        <begin position="65"/>
        <end position="84"/>
    </location>
</feature>
<dbReference type="PROSITE" id="PS50893">
    <property type="entry name" value="ABC_TRANSPORTER_2"/>
    <property type="match status" value="1"/>
</dbReference>
<keyword evidence="5 7" id="KW-1133">Transmembrane helix</keyword>
<gene>
    <name evidence="10" type="primary">cydD</name>
    <name evidence="10" type="ORF">CWD77_09940</name>
</gene>
<feature type="transmembrane region" description="Helical" evidence="7">
    <location>
        <begin position="245"/>
        <end position="269"/>
    </location>
</feature>
<dbReference type="SUPFAM" id="SSF52540">
    <property type="entry name" value="P-loop containing nucleoside triphosphate hydrolases"/>
    <property type="match status" value="1"/>
</dbReference>
<dbReference type="Gene3D" id="1.20.1560.10">
    <property type="entry name" value="ABC transporter type 1, transmembrane domain"/>
    <property type="match status" value="1"/>
</dbReference>
<dbReference type="PROSITE" id="PS50929">
    <property type="entry name" value="ABC_TM1F"/>
    <property type="match status" value="1"/>
</dbReference>
<reference evidence="10 11" key="1">
    <citation type="submission" date="2017-11" db="EMBL/GenBank/DDBJ databases">
        <title>Rhodohalobacter 15182 sp. nov., isolated from a salt lake.</title>
        <authorList>
            <person name="Han S."/>
        </authorList>
    </citation>
    <scope>NUCLEOTIDE SEQUENCE [LARGE SCALE GENOMIC DNA]</scope>
    <source>
        <strain evidence="10 11">15182</strain>
    </source>
</reference>
<keyword evidence="6 7" id="KW-0472">Membrane</keyword>
<feature type="domain" description="ABC transporter" evidence="8">
    <location>
        <begin position="347"/>
        <end position="582"/>
    </location>
</feature>
<dbReference type="SUPFAM" id="SSF90123">
    <property type="entry name" value="ABC transporter transmembrane region"/>
    <property type="match status" value="1"/>
</dbReference>
<evidence type="ECO:0000259" key="9">
    <source>
        <dbReference type="PROSITE" id="PS50929"/>
    </source>
</evidence>
<dbReference type="RefSeq" id="WP_101073403.1">
    <property type="nucleotide sequence ID" value="NZ_PISP01000002.1"/>
</dbReference>
<evidence type="ECO:0000313" key="10">
    <source>
        <dbReference type="EMBL" id="PKD43864.1"/>
    </source>
</evidence>
<feature type="transmembrane region" description="Helical" evidence="7">
    <location>
        <begin position="170"/>
        <end position="187"/>
    </location>
</feature>
<dbReference type="OrthoDB" id="593815at2"/>
<dbReference type="InterPro" id="IPR011527">
    <property type="entry name" value="ABC1_TM_dom"/>
</dbReference>
<organism evidence="10 11">
    <name type="scientific">Rhodohalobacter barkolensis</name>
    <dbReference type="NCBI Taxonomy" id="2053187"/>
    <lineage>
        <taxon>Bacteria</taxon>
        <taxon>Pseudomonadati</taxon>
        <taxon>Balneolota</taxon>
        <taxon>Balneolia</taxon>
        <taxon>Balneolales</taxon>
        <taxon>Balneolaceae</taxon>
        <taxon>Rhodohalobacter</taxon>
    </lineage>
</organism>
<evidence type="ECO:0000256" key="5">
    <source>
        <dbReference type="ARBA" id="ARBA00022989"/>
    </source>
</evidence>
<keyword evidence="4" id="KW-0067">ATP-binding</keyword>
<dbReference type="Pfam" id="PF00664">
    <property type="entry name" value="ABC_membrane"/>
    <property type="match status" value="1"/>
</dbReference>
<dbReference type="Pfam" id="PF00005">
    <property type="entry name" value="ABC_tran"/>
    <property type="match status" value="1"/>
</dbReference>
<dbReference type="GO" id="GO:0140359">
    <property type="term" value="F:ABC-type transporter activity"/>
    <property type="evidence" value="ECO:0007669"/>
    <property type="project" value="InterPro"/>
</dbReference>
<evidence type="ECO:0000313" key="11">
    <source>
        <dbReference type="Proteomes" id="UP000233398"/>
    </source>
</evidence>
<dbReference type="EMBL" id="PISP01000002">
    <property type="protein sequence ID" value="PKD43864.1"/>
    <property type="molecule type" value="Genomic_DNA"/>
</dbReference>
<dbReference type="GO" id="GO:0042883">
    <property type="term" value="P:cysteine transport"/>
    <property type="evidence" value="ECO:0007669"/>
    <property type="project" value="InterPro"/>
</dbReference>
<evidence type="ECO:0000256" key="2">
    <source>
        <dbReference type="ARBA" id="ARBA00022692"/>
    </source>
</evidence>
<evidence type="ECO:0000259" key="8">
    <source>
        <dbReference type="PROSITE" id="PS50893"/>
    </source>
</evidence>
<protein>
    <submittedName>
        <fullName evidence="10">Thiol reductant ABC exporter subunit CydD</fullName>
    </submittedName>
</protein>
<comment type="subcellular location">
    <subcellularLocation>
        <location evidence="1">Cell membrane</location>
        <topology evidence="1">Multi-pass membrane protein</topology>
    </subcellularLocation>
</comment>
<dbReference type="GO" id="GO:0005524">
    <property type="term" value="F:ATP binding"/>
    <property type="evidence" value="ECO:0007669"/>
    <property type="project" value="UniProtKB-KW"/>
</dbReference>
<dbReference type="AlphaFoldDB" id="A0A2N0VI75"/>
<keyword evidence="3" id="KW-0547">Nucleotide-binding</keyword>
<accession>A0A2N0VI75</accession>
<evidence type="ECO:0000256" key="7">
    <source>
        <dbReference type="SAM" id="Phobius"/>
    </source>
</evidence>
<dbReference type="InterPro" id="IPR003593">
    <property type="entry name" value="AAA+_ATPase"/>
</dbReference>
<dbReference type="InterPro" id="IPR036640">
    <property type="entry name" value="ABC1_TM_sf"/>
</dbReference>
<dbReference type="Gene3D" id="3.40.50.300">
    <property type="entry name" value="P-loop containing nucleotide triphosphate hydrolases"/>
    <property type="match status" value="1"/>
</dbReference>
<feature type="transmembrane region" description="Helical" evidence="7">
    <location>
        <begin position="142"/>
        <end position="164"/>
    </location>
</feature>
<feature type="transmembrane region" description="Helical" evidence="7">
    <location>
        <begin position="21"/>
        <end position="45"/>
    </location>
</feature>
<name>A0A2N0VI75_9BACT</name>
<dbReference type="InterPro" id="IPR017871">
    <property type="entry name" value="ABC_transporter-like_CS"/>
</dbReference>
<evidence type="ECO:0000256" key="3">
    <source>
        <dbReference type="ARBA" id="ARBA00022741"/>
    </source>
</evidence>
<proteinExistence type="predicted"/>
<evidence type="ECO:0000256" key="1">
    <source>
        <dbReference type="ARBA" id="ARBA00004651"/>
    </source>
</evidence>
<evidence type="ECO:0000256" key="6">
    <source>
        <dbReference type="ARBA" id="ARBA00023136"/>
    </source>
</evidence>
<dbReference type="PANTHER" id="PTHR24221:SF590">
    <property type="entry name" value="COMPONENT LINKED WITH THE ASSEMBLY OF CYTOCHROME' TRANSPORT TRANSMEMBRANE ATP-BINDING PROTEIN ABC TRANSPORTER CYDD-RELATED"/>
    <property type="match status" value="1"/>
</dbReference>
<dbReference type="SMART" id="SM00382">
    <property type="entry name" value="AAA"/>
    <property type="match status" value="1"/>
</dbReference>
<sequence length="584" mass="64969">MRSIHPHKVEQAQKRLFREALSLRGFIAGLLFAAVITAVVILAQMYSLSVIIDAAFLQEWNASHYGHYVIILMGAVAVRAVMAWTDKWLGMKMSIHQKARYRKKLLKKIHEIGPVRLKGEKTGELIGLQLNGIEKLDDFYSLYIPAAIRMGTIPLIIFGVVMWLDWPSGLVFMITGPLIPIFMYLIGTKAGDKIREQWGTFRRMNAHFLDTIQGMDTLKLFGREKSAGRSINNVSRMFRVTTMRVLKIAFLSGMILELAASVSTAVVAVEIGVRLIEGMVGFQIGLFVLLLAPEFYLPFRTFGSAHHAGMEGAEAGARLFELFDHSDTDFRDRENNLEMVPDHPSLIQIKNLNFRYPGSENHVLNGVNLTLKANEVHTLAGASGEGKTTLMNILSTLIPYEDGEIIVNGSSLAKLDAKRWKNQISYLSQFSHFFPGSIEDNIRLGSRNATEDQILEASRLAQAHSFISELPNGYQTVLGEDGLNLSGGERQRIALARTFLKKSPIYFLDEPGSSLNKELEVALMRSIKTLAKNSIVFILSHQQQTMMASDRISILKEGVITESGPASEVIAARDTEVNVEGVFG</sequence>
<dbReference type="Proteomes" id="UP000233398">
    <property type="component" value="Unassembled WGS sequence"/>
</dbReference>
<keyword evidence="11" id="KW-1185">Reference proteome</keyword>
<dbReference type="PANTHER" id="PTHR24221">
    <property type="entry name" value="ATP-BINDING CASSETTE SUB-FAMILY B"/>
    <property type="match status" value="1"/>
</dbReference>
<dbReference type="InterPro" id="IPR039421">
    <property type="entry name" value="Type_1_exporter"/>
</dbReference>